<reference evidence="1" key="1">
    <citation type="submission" date="2011-01" db="EMBL/GenBank/DDBJ databases">
        <title>Complete sequence of chromosome of Thermovibrio ammonificans HB-1.</title>
        <authorList>
            <consortium name="US DOE Joint Genome Institute"/>
            <person name="Lucas S."/>
            <person name="Copeland A."/>
            <person name="Lapidus A."/>
            <person name="Cheng J.-F."/>
            <person name="Goodwin L."/>
            <person name="Pitluck S."/>
            <person name="Davenport K."/>
            <person name="Detter J.C."/>
            <person name="Han C."/>
            <person name="Tapia R."/>
            <person name="Land M."/>
            <person name="Hauser L."/>
            <person name="Kyrpides N."/>
            <person name="Ivanova N."/>
            <person name="Ovchinnikova G."/>
            <person name="Vetriani C."/>
            <person name="Woyke T."/>
        </authorList>
    </citation>
    <scope>NUCLEOTIDE SEQUENCE [LARGE SCALE GENOMIC DNA]</scope>
    <source>
        <strain evidence="1">HB-1</strain>
    </source>
</reference>
<keyword evidence="2" id="KW-1185">Reference proteome</keyword>
<name>E8T4G4_THEA1</name>
<dbReference type="Proteomes" id="UP000006362">
    <property type="component" value="Chromosome"/>
</dbReference>
<protein>
    <submittedName>
        <fullName evidence="1">Uncharacterized protein</fullName>
    </submittedName>
</protein>
<evidence type="ECO:0000313" key="1">
    <source>
        <dbReference type="EMBL" id="ADU96299.1"/>
    </source>
</evidence>
<dbReference type="RefSeq" id="WP_013537085.1">
    <property type="nucleotide sequence ID" value="NC_014926.1"/>
</dbReference>
<proteinExistence type="predicted"/>
<organism evidence="1 2">
    <name type="scientific">Thermovibrio ammonificans (strain DSM 15698 / JCM 12110 / HB-1)</name>
    <dbReference type="NCBI Taxonomy" id="648996"/>
    <lineage>
        <taxon>Bacteria</taxon>
        <taxon>Pseudomonadati</taxon>
        <taxon>Aquificota</taxon>
        <taxon>Aquificia</taxon>
        <taxon>Desulfurobacteriales</taxon>
        <taxon>Desulfurobacteriaceae</taxon>
        <taxon>Thermovibrio</taxon>
    </lineage>
</organism>
<dbReference type="EMBL" id="CP002444">
    <property type="protein sequence ID" value="ADU96299.1"/>
    <property type="molecule type" value="Genomic_DNA"/>
</dbReference>
<gene>
    <name evidence="1" type="ordered locus">Theam_0326</name>
</gene>
<dbReference type="AlphaFoldDB" id="E8T4G4"/>
<accession>E8T4G4</accession>
<dbReference type="KEGG" id="tam:Theam_0326"/>
<sequence>MEILVVGPVRGNVERFKGLVEVASPDLVVAIGPLGLSEPLKLGRTWFFVRGKEDSLTPLAKSDGIDMLSRVFRTKEGVTFSGISGYYDPVASKFTRAQWVKARGKLSKRHGNAVFAEDIEALLVPFQRAGIERLDFLVLADSPERPPFKRVVEVTRPRYLFYPAASYRKERVGDTVYIGLEDVDSPKGKYLLKL</sequence>
<evidence type="ECO:0000313" key="2">
    <source>
        <dbReference type="Proteomes" id="UP000006362"/>
    </source>
</evidence>
<dbReference type="OrthoDB" id="12479at2"/>
<dbReference type="eggNOG" id="ENOG503424S">
    <property type="taxonomic scope" value="Bacteria"/>
</dbReference>
<dbReference type="HOGENOM" id="CLU_1401868_0_0_0"/>